<sequence>MFSAQFWGYFYHLSTHSLVGLRLCLHSYSSYTIIKLFLEPLREHLHPFQGGLLVEKSPKAELPAHPETVSRLLPVSCCRLSAVFSSPLLNVFSHCTAFLGVIVIPLVSIERFNAFPRLPP</sequence>
<name>A0A8V5FWT0_MELUD</name>
<reference evidence="1" key="3">
    <citation type="submission" date="2025-09" db="UniProtKB">
        <authorList>
            <consortium name="Ensembl"/>
        </authorList>
    </citation>
    <scope>IDENTIFICATION</scope>
</reference>
<organism evidence="1 2">
    <name type="scientific">Melopsittacus undulatus</name>
    <name type="common">Budgerigar</name>
    <name type="synonym">Psittacus undulatus</name>
    <dbReference type="NCBI Taxonomy" id="13146"/>
    <lineage>
        <taxon>Eukaryota</taxon>
        <taxon>Metazoa</taxon>
        <taxon>Chordata</taxon>
        <taxon>Craniata</taxon>
        <taxon>Vertebrata</taxon>
        <taxon>Euteleostomi</taxon>
        <taxon>Archelosauria</taxon>
        <taxon>Archosauria</taxon>
        <taxon>Dinosauria</taxon>
        <taxon>Saurischia</taxon>
        <taxon>Theropoda</taxon>
        <taxon>Coelurosauria</taxon>
        <taxon>Aves</taxon>
        <taxon>Neognathae</taxon>
        <taxon>Neoaves</taxon>
        <taxon>Telluraves</taxon>
        <taxon>Australaves</taxon>
        <taxon>Psittaciformes</taxon>
        <taxon>Psittaculidae</taxon>
        <taxon>Melopsittacus</taxon>
    </lineage>
</organism>
<reference evidence="1" key="1">
    <citation type="submission" date="2020-03" db="EMBL/GenBank/DDBJ databases">
        <title>Melopsittacus undulatus (budgerigar) genome, bMelUnd1, maternal haplotype with Z.</title>
        <authorList>
            <person name="Gedman G."/>
            <person name="Mountcastle J."/>
            <person name="Haase B."/>
            <person name="Formenti G."/>
            <person name="Wright T."/>
            <person name="Apodaca J."/>
            <person name="Pelan S."/>
            <person name="Chow W."/>
            <person name="Rhie A."/>
            <person name="Howe K."/>
            <person name="Fedrigo O."/>
            <person name="Jarvis E.D."/>
        </authorList>
    </citation>
    <scope>NUCLEOTIDE SEQUENCE [LARGE SCALE GENOMIC DNA]</scope>
</reference>
<protein>
    <submittedName>
        <fullName evidence="1">Uncharacterized protein</fullName>
    </submittedName>
</protein>
<accession>A0A8V5FWT0</accession>
<keyword evidence="2" id="KW-1185">Reference proteome</keyword>
<dbReference type="Proteomes" id="UP000694405">
    <property type="component" value="Chromosome 2"/>
</dbReference>
<dbReference type="Ensembl" id="ENSMUNT00000028388.1">
    <property type="protein sequence ID" value="ENSMUNP00000028548.1"/>
    <property type="gene ID" value="ENSMUNG00000017009.1"/>
</dbReference>
<reference evidence="1" key="2">
    <citation type="submission" date="2025-08" db="UniProtKB">
        <authorList>
            <consortium name="Ensembl"/>
        </authorList>
    </citation>
    <scope>IDENTIFICATION</scope>
</reference>
<dbReference type="AlphaFoldDB" id="A0A8V5FWT0"/>
<evidence type="ECO:0000313" key="2">
    <source>
        <dbReference type="Proteomes" id="UP000694405"/>
    </source>
</evidence>
<proteinExistence type="predicted"/>
<evidence type="ECO:0000313" key="1">
    <source>
        <dbReference type="Ensembl" id="ENSMUNP00000028548.1"/>
    </source>
</evidence>